<evidence type="ECO:0000313" key="6">
    <source>
        <dbReference type="Proteomes" id="UP000490535"/>
    </source>
</evidence>
<dbReference type="CDD" id="cd06529">
    <property type="entry name" value="S24_LexA-like"/>
    <property type="match status" value="1"/>
</dbReference>
<feature type="domain" description="Peptidase S24/S26A/S26B/S26C" evidence="4">
    <location>
        <begin position="118"/>
        <end position="244"/>
    </location>
</feature>
<keyword evidence="2" id="KW-0238">DNA-binding</keyword>
<dbReference type="AlphaFoldDB" id="A0A833PA20"/>
<dbReference type="SUPFAM" id="SSF51306">
    <property type="entry name" value="LexA/Signal peptidase"/>
    <property type="match status" value="1"/>
</dbReference>
<keyword evidence="1" id="KW-0805">Transcription regulation</keyword>
<dbReference type="Gene3D" id="2.10.109.10">
    <property type="entry name" value="Umud Fragment, subunit A"/>
    <property type="match status" value="1"/>
</dbReference>
<dbReference type="InterPro" id="IPR015927">
    <property type="entry name" value="Peptidase_S24_S26A/B/C"/>
</dbReference>
<protein>
    <submittedName>
        <fullName evidence="5">HTH-type transcriptional regulator PrtR</fullName>
    </submittedName>
</protein>
<keyword evidence="3" id="KW-0804">Transcription</keyword>
<evidence type="ECO:0000313" key="5">
    <source>
        <dbReference type="EMBL" id="KAF1011148.1"/>
    </source>
</evidence>
<comment type="caution">
    <text evidence="5">The sequence shown here is derived from an EMBL/GenBank/DDBJ whole genome shotgun (WGS) entry which is preliminary data.</text>
</comment>
<dbReference type="PANTHER" id="PTHR40661:SF2">
    <property type="entry name" value="HTH-TYPE TRANSCRIPTIONAL REGULATOR PRTR"/>
    <property type="match status" value="1"/>
</dbReference>
<dbReference type="PANTHER" id="PTHR40661">
    <property type="match status" value="1"/>
</dbReference>
<reference evidence="6" key="1">
    <citation type="journal article" date="2020" name="MBio">
        <title>Horizontal gene transfer to a defensive symbiont with a reduced genome amongst a multipartite beetle microbiome.</title>
        <authorList>
            <person name="Waterworth S.C."/>
            <person name="Florez L.V."/>
            <person name="Rees E.R."/>
            <person name="Hertweck C."/>
            <person name="Kaltenpoth M."/>
            <person name="Kwan J.C."/>
        </authorList>
    </citation>
    <scope>NUCLEOTIDE SEQUENCE [LARGE SCALE GENOMIC DNA]</scope>
</reference>
<dbReference type="Pfam" id="PF00717">
    <property type="entry name" value="Peptidase_S24"/>
    <property type="match status" value="1"/>
</dbReference>
<evidence type="ECO:0000256" key="1">
    <source>
        <dbReference type="ARBA" id="ARBA00023015"/>
    </source>
</evidence>
<organism evidence="5 6">
    <name type="scientific">Acinetobacter bereziniae</name>
    <name type="common">Acinetobacter genomosp. 10</name>
    <dbReference type="NCBI Taxonomy" id="106648"/>
    <lineage>
        <taxon>Bacteria</taxon>
        <taxon>Pseudomonadati</taxon>
        <taxon>Pseudomonadota</taxon>
        <taxon>Gammaproteobacteria</taxon>
        <taxon>Moraxellales</taxon>
        <taxon>Moraxellaceae</taxon>
        <taxon>Acinetobacter</taxon>
    </lineage>
</organism>
<gene>
    <name evidence="5" type="primary">prtR</name>
    <name evidence="5" type="ORF">GAK29_04989</name>
</gene>
<evidence type="ECO:0000259" key="4">
    <source>
        <dbReference type="Pfam" id="PF00717"/>
    </source>
</evidence>
<name>A0A833PA20_ACIBZ</name>
<dbReference type="InterPro" id="IPR039418">
    <property type="entry name" value="LexA-like"/>
</dbReference>
<dbReference type="Proteomes" id="UP000490535">
    <property type="component" value="Unassembled WGS sequence"/>
</dbReference>
<sequence>MHESMVRVFQLADGMSPTQLALAIDELPQTITNWSKRGISKGGAIKVATLFNADPNWIISGEEQKNFKTLSFDEIMKKFGEPKAVVEDIENDNGIRFYNYGDPVPEGYTAIDYFPEVKASAGNGYINLEESSPYKLFIGDAELLHAGANASHCKIINVDGESMMPDLYPDQKVSIDMSATKIYDGEIYAFTKGSELKIKILFNWGEEGQGGFRAVSRNFDKVRFPDEYYSPAQIDSENVRIVGQLWWKQEVRKIRR</sequence>
<dbReference type="InterPro" id="IPR036286">
    <property type="entry name" value="LexA/Signal_pep-like_sf"/>
</dbReference>
<proteinExistence type="predicted"/>
<dbReference type="EMBL" id="WNDP01000298">
    <property type="protein sequence ID" value="KAF1011148.1"/>
    <property type="molecule type" value="Genomic_DNA"/>
</dbReference>
<evidence type="ECO:0000256" key="2">
    <source>
        <dbReference type="ARBA" id="ARBA00023125"/>
    </source>
</evidence>
<evidence type="ECO:0000256" key="3">
    <source>
        <dbReference type="ARBA" id="ARBA00023163"/>
    </source>
</evidence>
<accession>A0A833PA20</accession>
<dbReference type="GO" id="GO:0003677">
    <property type="term" value="F:DNA binding"/>
    <property type="evidence" value="ECO:0007669"/>
    <property type="project" value="UniProtKB-KW"/>
</dbReference>